<dbReference type="EMBL" id="JASNQZ010000014">
    <property type="protein sequence ID" value="KAL0947949.1"/>
    <property type="molecule type" value="Genomic_DNA"/>
</dbReference>
<keyword evidence="2" id="KW-0812">Transmembrane</keyword>
<keyword evidence="2" id="KW-1133">Transmembrane helix</keyword>
<feature type="region of interest" description="Disordered" evidence="1">
    <location>
        <begin position="82"/>
        <end position="121"/>
    </location>
</feature>
<proteinExistence type="predicted"/>
<accession>A0ABR3IXH8</accession>
<evidence type="ECO:0000313" key="3">
    <source>
        <dbReference type="EMBL" id="KAL0947949.1"/>
    </source>
</evidence>
<comment type="caution">
    <text evidence="3">The sequence shown here is derived from an EMBL/GenBank/DDBJ whole genome shotgun (WGS) entry which is preliminary data.</text>
</comment>
<evidence type="ECO:0000256" key="2">
    <source>
        <dbReference type="SAM" id="Phobius"/>
    </source>
</evidence>
<keyword evidence="2" id="KW-0472">Membrane</keyword>
<evidence type="ECO:0000256" key="1">
    <source>
        <dbReference type="SAM" id="MobiDB-lite"/>
    </source>
</evidence>
<dbReference type="Proteomes" id="UP001556367">
    <property type="component" value="Unassembled WGS sequence"/>
</dbReference>
<gene>
    <name evidence="3" type="ORF">HGRIS_010578</name>
</gene>
<protein>
    <submittedName>
        <fullName evidence="3">Uncharacterized protein</fullName>
    </submittedName>
</protein>
<reference evidence="4" key="1">
    <citation type="submission" date="2024-06" db="EMBL/GenBank/DDBJ databases">
        <title>Multi-omics analyses provide insights into the biosynthesis of the anticancer antibiotic pleurotin in Hohenbuehelia grisea.</title>
        <authorList>
            <person name="Weaver J.A."/>
            <person name="Alberti F."/>
        </authorList>
    </citation>
    <scope>NUCLEOTIDE SEQUENCE [LARGE SCALE GENOMIC DNA]</scope>
    <source>
        <strain evidence="4">T-177</strain>
    </source>
</reference>
<sequence>MAWTDVFAFVATLSFLGAVIYGVIFVSKQVSQGVESTKEALKEKGLHISDKGVSVKTSKRFDREDYVDATQRGIIKAMGAASFGNQNGAKSPVLDGTSSNSSRSHKLGLHRKSGKRGSDES</sequence>
<organism evidence="3 4">
    <name type="scientific">Hohenbuehelia grisea</name>
    <dbReference type="NCBI Taxonomy" id="104357"/>
    <lineage>
        <taxon>Eukaryota</taxon>
        <taxon>Fungi</taxon>
        <taxon>Dikarya</taxon>
        <taxon>Basidiomycota</taxon>
        <taxon>Agaricomycotina</taxon>
        <taxon>Agaricomycetes</taxon>
        <taxon>Agaricomycetidae</taxon>
        <taxon>Agaricales</taxon>
        <taxon>Pleurotineae</taxon>
        <taxon>Pleurotaceae</taxon>
        <taxon>Hohenbuehelia</taxon>
    </lineage>
</organism>
<feature type="transmembrane region" description="Helical" evidence="2">
    <location>
        <begin position="6"/>
        <end position="26"/>
    </location>
</feature>
<name>A0ABR3IXH8_9AGAR</name>
<feature type="compositionally biased region" description="Basic residues" evidence="1">
    <location>
        <begin position="103"/>
        <end position="115"/>
    </location>
</feature>
<keyword evidence="4" id="KW-1185">Reference proteome</keyword>
<evidence type="ECO:0000313" key="4">
    <source>
        <dbReference type="Proteomes" id="UP001556367"/>
    </source>
</evidence>